<reference evidence="3 4" key="1">
    <citation type="submission" date="2020-02" db="EMBL/GenBank/DDBJ databases">
        <title>The whole genome sequence of CPCC 205119.</title>
        <authorList>
            <person name="Jiang Z."/>
        </authorList>
    </citation>
    <scope>NUCLEOTIDE SEQUENCE [LARGE SCALE GENOMIC DNA]</scope>
    <source>
        <strain evidence="3 4">CPCC 205119</strain>
    </source>
</reference>
<dbReference type="Pfam" id="PF20091">
    <property type="entry name" value="Abhydrolase_10"/>
    <property type="match status" value="1"/>
</dbReference>
<name>A0A7K3WC72_9ACTN</name>
<dbReference type="InterPro" id="IPR045394">
    <property type="entry name" value="Abhydrolase_dom"/>
</dbReference>
<feature type="signal peptide" evidence="1">
    <location>
        <begin position="1"/>
        <end position="29"/>
    </location>
</feature>
<sequence>MHRRSPARALAAVLGLVTAVTVGMPGAQAGDRSPLVSAVTGIEATTTQLTLAGASWTRTVGTVSGVVDPREQVAGLAGLPVDAAGRHHYTSEFEVLAPTGATRADLVLVEAENRGSPLVLGALQDLTLPVGSPTSPRAINWPPGLGNGFLQSVGVSYARVQWETGISAGVPATAQGIGEVITRDFGRLLEGTDRGVADRRGLPVFGASLLAGVSQSAWFVNTLVDEGFNADPRTGRRVFDGALAVDGTGNRLAINRLAGTAPQQPYLLPDGVPVTIDQLLTRHRSDPLYVDVANYTDFYRLRASVSDQAPRRPDARRYDWPSPHAGTSFPDAVVFGLLRCNDGSVVPRNPIDYRPHLRTLVTQFATALTHPGAGARRALPPSALFELTAAPAASATFNALPGVALSVPRVDPDTAQPLGGVRFPEATVPLGRPLPVALPPVSTRNILDVCGNWGGWQPFTAGELATRYGTVDDYLARYAAAVDEQVRQGYLRAEERAPMLDAARAAFLSAPA</sequence>
<dbReference type="AlphaFoldDB" id="A0A7K3WC72"/>
<feature type="domain" description="Alpha/beta hydrolase" evidence="2">
    <location>
        <begin position="175"/>
        <end position="500"/>
    </location>
</feature>
<evidence type="ECO:0000313" key="4">
    <source>
        <dbReference type="Proteomes" id="UP000470470"/>
    </source>
</evidence>
<keyword evidence="1" id="KW-0732">Signal</keyword>
<dbReference type="Proteomes" id="UP000470470">
    <property type="component" value="Unassembled WGS sequence"/>
</dbReference>
<gene>
    <name evidence="3" type="ORF">G1H19_08665</name>
</gene>
<dbReference type="RefSeq" id="WP_162392761.1">
    <property type="nucleotide sequence ID" value="NZ_JAABOZ010000002.1"/>
</dbReference>
<proteinExistence type="predicted"/>
<comment type="caution">
    <text evidence="3">The sequence shown here is derived from an EMBL/GenBank/DDBJ whole genome shotgun (WGS) entry which is preliminary data.</text>
</comment>
<accession>A0A7K3WC72</accession>
<organism evidence="3 4">
    <name type="scientific">Goekera deserti</name>
    <dbReference type="NCBI Taxonomy" id="2497753"/>
    <lineage>
        <taxon>Bacteria</taxon>
        <taxon>Bacillati</taxon>
        <taxon>Actinomycetota</taxon>
        <taxon>Actinomycetes</taxon>
        <taxon>Geodermatophilales</taxon>
        <taxon>Geodermatophilaceae</taxon>
        <taxon>Goekera</taxon>
    </lineage>
</organism>
<protein>
    <recommendedName>
        <fullName evidence="2">Alpha/beta hydrolase domain-containing protein</fullName>
    </recommendedName>
</protein>
<dbReference type="EMBL" id="JAAGWK010000010">
    <property type="protein sequence ID" value="NEL54068.1"/>
    <property type="molecule type" value="Genomic_DNA"/>
</dbReference>
<feature type="chain" id="PRO_5029841358" description="Alpha/beta hydrolase domain-containing protein" evidence="1">
    <location>
        <begin position="30"/>
        <end position="512"/>
    </location>
</feature>
<keyword evidence="4" id="KW-1185">Reference proteome</keyword>
<evidence type="ECO:0000259" key="2">
    <source>
        <dbReference type="Pfam" id="PF20091"/>
    </source>
</evidence>
<evidence type="ECO:0000256" key="1">
    <source>
        <dbReference type="SAM" id="SignalP"/>
    </source>
</evidence>
<evidence type="ECO:0000313" key="3">
    <source>
        <dbReference type="EMBL" id="NEL54068.1"/>
    </source>
</evidence>